<dbReference type="GO" id="GO:0006357">
    <property type="term" value="P:regulation of transcription by RNA polymerase II"/>
    <property type="evidence" value="ECO:0007669"/>
    <property type="project" value="InterPro"/>
</dbReference>
<dbReference type="OMA" id="PCIAVPS"/>
<evidence type="ECO:0000256" key="3">
    <source>
        <dbReference type="ARBA" id="ARBA00023015"/>
    </source>
</evidence>
<dbReference type="EMBL" id="CP001324">
    <property type="protein sequence ID" value="ACO61790.1"/>
    <property type="molecule type" value="Genomic_DNA"/>
</dbReference>
<keyword evidence="5 6" id="KW-0539">Nucleus</keyword>
<proteinExistence type="inferred from homology"/>
<name>C1E1S3_MICCC</name>
<reference evidence="8 9" key="1">
    <citation type="journal article" date="2009" name="Science">
        <title>Green evolution and dynamic adaptations revealed by genomes of the marine picoeukaryotes Micromonas.</title>
        <authorList>
            <person name="Worden A.Z."/>
            <person name="Lee J.H."/>
            <person name="Mock T."/>
            <person name="Rouze P."/>
            <person name="Simmons M.P."/>
            <person name="Aerts A.L."/>
            <person name="Allen A.E."/>
            <person name="Cuvelier M.L."/>
            <person name="Derelle E."/>
            <person name="Everett M.V."/>
            <person name="Foulon E."/>
            <person name="Grimwood J."/>
            <person name="Gundlach H."/>
            <person name="Henrissat B."/>
            <person name="Napoli C."/>
            <person name="McDonald S.M."/>
            <person name="Parker M.S."/>
            <person name="Rombauts S."/>
            <person name="Salamov A."/>
            <person name="Von Dassow P."/>
            <person name="Badger J.H."/>
            <person name="Coutinho P.M."/>
            <person name="Demir E."/>
            <person name="Dubchak I."/>
            <person name="Gentemann C."/>
            <person name="Eikrem W."/>
            <person name="Gready J.E."/>
            <person name="John U."/>
            <person name="Lanier W."/>
            <person name="Lindquist E.A."/>
            <person name="Lucas S."/>
            <person name="Mayer K.F."/>
            <person name="Moreau H."/>
            <person name="Not F."/>
            <person name="Otillar R."/>
            <person name="Panaud O."/>
            <person name="Pangilinan J."/>
            <person name="Paulsen I."/>
            <person name="Piegu B."/>
            <person name="Poliakov A."/>
            <person name="Robbens S."/>
            <person name="Schmutz J."/>
            <person name="Toulza E."/>
            <person name="Wyss T."/>
            <person name="Zelensky A."/>
            <person name="Zhou K."/>
            <person name="Armbrust E.V."/>
            <person name="Bhattacharya D."/>
            <person name="Goodenough U.W."/>
            <person name="Van de Peer Y."/>
            <person name="Grigoriev I.V."/>
        </authorList>
    </citation>
    <scope>NUCLEOTIDE SEQUENCE [LARGE SCALE GENOMIC DNA]</scope>
    <source>
        <strain evidence="9">RCC299 / NOUM17</strain>
    </source>
</reference>
<feature type="region of interest" description="Disordered" evidence="7">
    <location>
        <begin position="207"/>
        <end position="227"/>
    </location>
</feature>
<comment type="subcellular location">
    <subcellularLocation>
        <location evidence="1 6">Nucleus</location>
    </subcellularLocation>
</comment>
<evidence type="ECO:0000256" key="1">
    <source>
        <dbReference type="ARBA" id="ARBA00004123"/>
    </source>
</evidence>
<dbReference type="OrthoDB" id="515880at2759"/>
<dbReference type="PANTHER" id="PTHR13208">
    <property type="entry name" value="MEDIATOR OF RNA POLYMERASE II TRANSCRIPTION SUBUNIT 4"/>
    <property type="match status" value="1"/>
</dbReference>
<dbReference type="STRING" id="296587.C1E1S3"/>
<comment type="function">
    <text evidence="6">Component of the Mediator complex, a coactivator involved in the regulated transcription of nearly all RNA polymerase II-dependent genes. Mediator functions as a bridge to convey information from gene-specific regulatory proteins to the basal RNA polymerase II transcription machinery. Mediator is recruited to promoters by direct interactions with regulatory proteins and serves as a scaffold for the assembly of a functional preinitiation complex with RNA polymerase II and the general transcription factors.</text>
</comment>
<feature type="region of interest" description="Disordered" evidence="7">
    <location>
        <begin position="90"/>
        <end position="120"/>
    </location>
</feature>
<dbReference type="RefSeq" id="XP_002500532.1">
    <property type="nucleotide sequence ID" value="XM_002500486.1"/>
</dbReference>
<feature type="compositionally biased region" description="Basic and acidic residues" evidence="7">
    <location>
        <begin position="95"/>
        <end position="113"/>
    </location>
</feature>
<dbReference type="PANTHER" id="PTHR13208:SF2">
    <property type="entry name" value="MEDIATOR OF RNA POLYMERASE II TRANSCRIPTION SUBUNIT 4"/>
    <property type="match status" value="1"/>
</dbReference>
<dbReference type="KEGG" id="mis:MICPUN_56974"/>
<evidence type="ECO:0000256" key="2">
    <source>
        <dbReference type="ARBA" id="ARBA00009626"/>
    </source>
</evidence>
<dbReference type="eggNOG" id="ENOG502QQ6I">
    <property type="taxonomic scope" value="Eukaryota"/>
</dbReference>
<keyword evidence="4 6" id="KW-0804">Transcription</keyword>
<protein>
    <recommendedName>
        <fullName evidence="6">Mediator of RNA polymerase II transcription subunit 4</fullName>
    </recommendedName>
    <alternativeName>
        <fullName evidence="6">Mediator complex subunit 4</fullName>
    </alternativeName>
</protein>
<evidence type="ECO:0000256" key="7">
    <source>
        <dbReference type="SAM" id="MobiDB-lite"/>
    </source>
</evidence>
<keyword evidence="9" id="KW-1185">Reference proteome</keyword>
<dbReference type="GO" id="GO:0003712">
    <property type="term" value="F:transcription coregulator activity"/>
    <property type="evidence" value="ECO:0007669"/>
    <property type="project" value="InterPro"/>
</dbReference>
<dbReference type="GeneID" id="8241723"/>
<evidence type="ECO:0000313" key="9">
    <source>
        <dbReference type="Proteomes" id="UP000002009"/>
    </source>
</evidence>
<evidence type="ECO:0000256" key="4">
    <source>
        <dbReference type="ARBA" id="ARBA00023163"/>
    </source>
</evidence>
<sequence length="227" mass="24261">MATDEEVAWCAELRRAVTSLQDSIDAARSFDHVRLPADGPVSAADVVEYARRISYTTFAPAGYQPGAPLHGIMPPAPQDEHFAASHLAAHAAQARQREEARRAREKAAEEARKAASRGEMPPIETVIKLLSAWKPGQPWPAGIPAPPPGWKPGDPLHLGAPKPKDDGGKGSVRVEPPARVVPAAVTAPPVKPAKPVMPKVPFVKIDLHSDSDEFEEVSASDYSSDSD</sequence>
<evidence type="ECO:0000256" key="5">
    <source>
        <dbReference type="ARBA" id="ARBA00023242"/>
    </source>
</evidence>
<dbReference type="GO" id="GO:0016592">
    <property type="term" value="C:mediator complex"/>
    <property type="evidence" value="ECO:0007669"/>
    <property type="project" value="InterPro"/>
</dbReference>
<dbReference type="Proteomes" id="UP000002009">
    <property type="component" value="Chromosome 3"/>
</dbReference>
<evidence type="ECO:0000313" key="8">
    <source>
        <dbReference type="EMBL" id="ACO61790.1"/>
    </source>
</evidence>
<dbReference type="GO" id="GO:0070847">
    <property type="term" value="C:core mediator complex"/>
    <property type="evidence" value="ECO:0007669"/>
    <property type="project" value="TreeGrafter"/>
</dbReference>
<dbReference type="Pfam" id="PF10018">
    <property type="entry name" value="Med4"/>
    <property type="match status" value="1"/>
</dbReference>
<feature type="compositionally biased region" description="Acidic residues" evidence="7">
    <location>
        <begin position="212"/>
        <end position="227"/>
    </location>
</feature>
<gene>
    <name evidence="6" type="primary">MED4</name>
    <name evidence="8" type="ORF">MICPUN_56974</name>
</gene>
<keyword evidence="6" id="KW-0010">Activator</keyword>
<evidence type="ECO:0000256" key="6">
    <source>
        <dbReference type="RuleBase" id="RU364141"/>
    </source>
</evidence>
<accession>C1E1S3</accession>
<dbReference type="AlphaFoldDB" id="C1E1S3"/>
<comment type="similarity">
    <text evidence="2 6">Belongs to the Mediator complex subunit 4 family.</text>
</comment>
<feature type="region of interest" description="Disordered" evidence="7">
    <location>
        <begin position="138"/>
        <end position="174"/>
    </location>
</feature>
<comment type="subunit">
    <text evidence="6">Component of the Mediator complex.</text>
</comment>
<dbReference type="InParanoid" id="C1E1S3"/>
<feature type="compositionally biased region" description="Pro residues" evidence="7">
    <location>
        <begin position="138"/>
        <end position="150"/>
    </location>
</feature>
<keyword evidence="3 6" id="KW-0805">Transcription regulation</keyword>
<dbReference type="InterPro" id="IPR019258">
    <property type="entry name" value="Mediator_Med4"/>
</dbReference>
<organism evidence="8 9">
    <name type="scientific">Micromonas commoda (strain RCC299 / NOUM17 / CCMP2709)</name>
    <name type="common">Picoplanktonic green alga</name>
    <dbReference type="NCBI Taxonomy" id="296587"/>
    <lineage>
        <taxon>Eukaryota</taxon>
        <taxon>Viridiplantae</taxon>
        <taxon>Chlorophyta</taxon>
        <taxon>Mamiellophyceae</taxon>
        <taxon>Mamiellales</taxon>
        <taxon>Mamiellaceae</taxon>
        <taxon>Micromonas</taxon>
    </lineage>
</organism>